<evidence type="ECO:0000313" key="3">
    <source>
        <dbReference type="EMBL" id="MBI6650506.1"/>
    </source>
</evidence>
<feature type="transmembrane region" description="Helical" evidence="1">
    <location>
        <begin position="100"/>
        <end position="122"/>
    </location>
</feature>
<dbReference type="InterPro" id="IPR037185">
    <property type="entry name" value="EmrE-like"/>
</dbReference>
<evidence type="ECO:0000259" key="2">
    <source>
        <dbReference type="Pfam" id="PF00892"/>
    </source>
</evidence>
<gene>
    <name evidence="3" type="ORF">YA0849_16025</name>
</gene>
<feature type="transmembrane region" description="Helical" evidence="1">
    <location>
        <begin position="37"/>
        <end position="55"/>
    </location>
</feature>
<feature type="transmembrane region" description="Helical" evidence="1">
    <location>
        <begin position="155"/>
        <end position="173"/>
    </location>
</feature>
<dbReference type="EMBL" id="JAEILD010000079">
    <property type="protein sequence ID" value="MBI6650506.1"/>
    <property type="molecule type" value="Genomic_DNA"/>
</dbReference>
<proteinExistence type="predicted"/>
<dbReference type="SUPFAM" id="SSF103481">
    <property type="entry name" value="Multidrug resistance efflux transporter EmrE"/>
    <property type="match status" value="1"/>
</dbReference>
<protein>
    <submittedName>
        <fullName evidence="3">DMT family transporter</fullName>
    </submittedName>
</protein>
<comment type="caution">
    <text evidence="3">The sequence shown here is derived from an EMBL/GenBank/DDBJ whole genome shotgun (WGS) entry which is preliminary data.</text>
</comment>
<accession>A0ABS0VG68</accession>
<organism evidence="3 4">
    <name type="scientific">Pseudomonas veronii</name>
    <dbReference type="NCBI Taxonomy" id="76761"/>
    <lineage>
        <taxon>Bacteria</taxon>
        <taxon>Pseudomonadati</taxon>
        <taxon>Pseudomonadota</taxon>
        <taxon>Gammaproteobacteria</taxon>
        <taxon>Pseudomonadales</taxon>
        <taxon>Pseudomonadaceae</taxon>
        <taxon>Pseudomonas</taxon>
    </lineage>
</organism>
<feature type="domain" description="EamA" evidence="2">
    <location>
        <begin position="38"/>
        <end position="170"/>
    </location>
</feature>
<dbReference type="RefSeq" id="WP_198731697.1">
    <property type="nucleotide sequence ID" value="NZ_JAEILD010000079.1"/>
</dbReference>
<evidence type="ECO:0000313" key="4">
    <source>
        <dbReference type="Proteomes" id="UP000614123"/>
    </source>
</evidence>
<keyword evidence="1" id="KW-0812">Transmembrane</keyword>
<dbReference type="Pfam" id="PF00892">
    <property type="entry name" value="EamA"/>
    <property type="match status" value="1"/>
</dbReference>
<dbReference type="Proteomes" id="UP000614123">
    <property type="component" value="Unassembled WGS sequence"/>
</dbReference>
<dbReference type="InterPro" id="IPR000620">
    <property type="entry name" value="EamA_dom"/>
</dbReference>
<feature type="transmembrane region" description="Helical" evidence="1">
    <location>
        <begin position="67"/>
        <end position="88"/>
    </location>
</feature>
<sequence>YSMNSGTQFLRPPCVIGVLLTSIHVGADVNIKRQNRVSIFFGLAAAILYGTSFWIQGKYTLPVLGPITMLWLGYAVGLFVLFFIVIKLDAGLKLPSPKNVGLLGMASLLNLGGFSAFSWGAINGSVSVVTVISTLSGGIAAVLGCLVFKERLGGWQVCGVILVLMGAIILHMFN</sequence>
<keyword evidence="4" id="KW-1185">Reference proteome</keyword>
<name>A0ABS0VG68_PSEVE</name>
<evidence type="ECO:0000256" key="1">
    <source>
        <dbReference type="SAM" id="Phobius"/>
    </source>
</evidence>
<feature type="transmembrane region" description="Helical" evidence="1">
    <location>
        <begin position="128"/>
        <end position="148"/>
    </location>
</feature>
<reference evidence="3 4" key="1">
    <citation type="submission" date="2020-12" db="EMBL/GenBank/DDBJ databases">
        <title>Comparative genomic insights into the epidemiology and virulence of plant pathogenic Pseudomonads from Turkey.</title>
        <authorList>
            <person name="Dillon M."/>
            <person name="Ruiz-Bedoya T."/>
            <person name="Bendalovic-Torma C."/>
            <person name="Guttman K.M."/>
            <person name="Kwak H."/>
            <person name="Middleton M.A."/>
            <person name="Wang P.W."/>
            <person name="Horuz S."/>
            <person name="Aysan Y."/>
            <person name="Guttman D.S."/>
        </authorList>
    </citation>
    <scope>NUCLEOTIDE SEQUENCE [LARGE SCALE GENOMIC DNA]</scope>
    <source>
        <strain evidence="3 4">S4_EA_3a</strain>
    </source>
</reference>
<keyword evidence="1" id="KW-0472">Membrane</keyword>
<feature type="non-terminal residue" evidence="3">
    <location>
        <position position="1"/>
    </location>
</feature>
<keyword evidence="1" id="KW-1133">Transmembrane helix</keyword>